<evidence type="ECO:0008006" key="3">
    <source>
        <dbReference type="Google" id="ProtNLM"/>
    </source>
</evidence>
<sequence>MSTYQTGPWTEKEMSIVRKFYPNYARLAEMLPARSPAAIRGQCRRLNLSPSKHNWTMQEIIRLSDLFPRLSWMELRREFPFATEKMLQSMANKHGIRRRGQKQLIGGRA</sequence>
<dbReference type="Proteomes" id="UP001237780">
    <property type="component" value="Unassembled WGS sequence"/>
</dbReference>
<reference evidence="1 2" key="1">
    <citation type="submission" date="2023-07" db="EMBL/GenBank/DDBJ databases">
        <title>Comparative genomics of wheat-associated soil bacteria to identify genetic determinants of phenazine resistance.</title>
        <authorList>
            <person name="Mouncey N."/>
        </authorList>
    </citation>
    <scope>NUCLEOTIDE SEQUENCE [LARGE SCALE GENOMIC DNA]</scope>
    <source>
        <strain evidence="1 2">W4I11</strain>
    </source>
</reference>
<name>A0ABU0S2D0_9HYPH</name>
<organism evidence="1 2">
    <name type="scientific">Phyllobacterium ifriqiyense</name>
    <dbReference type="NCBI Taxonomy" id="314238"/>
    <lineage>
        <taxon>Bacteria</taxon>
        <taxon>Pseudomonadati</taxon>
        <taxon>Pseudomonadota</taxon>
        <taxon>Alphaproteobacteria</taxon>
        <taxon>Hyphomicrobiales</taxon>
        <taxon>Phyllobacteriaceae</taxon>
        <taxon>Phyllobacterium</taxon>
    </lineage>
</organism>
<comment type="caution">
    <text evidence="1">The sequence shown here is derived from an EMBL/GenBank/DDBJ whole genome shotgun (WGS) entry which is preliminary data.</text>
</comment>
<accession>A0ABU0S2D0</accession>
<dbReference type="RefSeq" id="WP_162802527.1">
    <property type="nucleotide sequence ID" value="NZ_JAUSZT010000001.1"/>
</dbReference>
<protein>
    <recommendedName>
        <fullName evidence="3">Myb-like domain-containing protein</fullName>
    </recommendedName>
</protein>
<dbReference type="EMBL" id="JAUSZT010000001">
    <property type="protein sequence ID" value="MDQ0994912.1"/>
    <property type="molecule type" value="Genomic_DNA"/>
</dbReference>
<evidence type="ECO:0000313" key="2">
    <source>
        <dbReference type="Proteomes" id="UP001237780"/>
    </source>
</evidence>
<gene>
    <name evidence="1" type="ORF">QFZ34_000089</name>
</gene>
<keyword evidence="2" id="KW-1185">Reference proteome</keyword>
<proteinExistence type="predicted"/>
<evidence type="ECO:0000313" key="1">
    <source>
        <dbReference type="EMBL" id="MDQ0994912.1"/>
    </source>
</evidence>